<dbReference type="AlphaFoldDB" id="A0AAD4Q5Q8"/>
<feature type="region of interest" description="Disordered" evidence="1">
    <location>
        <begin position="37"/>
        <end position="57"/>
    </location>
</feature>
<sequence>MLSLLGTLLVNQRDQEHDNKDNTDDFASSFDREGLEDIPSDAMQNTSNAQTTPSLPLTYMHDGDLEDAIADEMPRNNVNSTIIVQGQKTSKAKALRHQMASRTTQSSTDRLRRVQNIPCFGPTSAGPTESDSWSSSITPYDNTLGPTLHVGNPVALLVQCGTLVILAVAQVNRLRFASQSNLDKLPVHLLADPTAKVDCQLLCLVPATVEDDPTRVHDWCWSMQMEANCENVDGRYVHSLNPAISILRPGKPTFLFEGSFLVTL</sequence>
<dbReference type="EMBL" id="JAKELL010000054">
    <property type="protein sequence ID" value="KAH8986496.1"/>
    <property type="molecule type" value="Genomic_DNA"/>
</dbReference>
<accession>A0AAD4Q5Q8</accession>
<dbReference type="Proteomes" id="UP001201163">
    <property type="component" value="Unassembled WGS sequence"/>
</dbReference>
<name>A0AAD4Q5Q8_9AGAM</name>
<reference evidence="2" key="1">
    <citation type="submission" date="2022-01" db="EMBL/GenBank/DDBJ databases">
        <title>Comparative genomics reveals a dynamic genome evolution in the ectomycorrhizal milk-cap (Lactarius) mushrooms.</title>
        <authorList>
            <consortium name="DOE Joint Genome Institute"/>
            <person name="Lebreton A."/>
            <person name="Tang N."/>
            <person name="Kuo A."/>
            <person name="LaButti K."/>
            <person name="Drula E."/>
            <person name="Barry K."/>
            <person name="Clum A."/>
            <person name="Lipzen A."/>
            <person name="Mousain D."/>
            <person name="Ng V."/>
            <person name="Wang R."/>
            <person name="Wang X."/>
            <person name="Dai Y."/>
            <person name="Henrissat B."/>
            <person name="Grigoriev I.V."/>
            <person name="Guerin-Laguette A."/>
            <person name="Yu F."/>
            <person name="Martin F.M."/>
        </authorList>
    </citation>
    <scope>NUCLEOTIDE SEQUENCE</scope>
    <source>
        <strain evidence="2">QP</strain>
    </source>
</reference>
<gene>
    <name evidence="2" type="ORF">EDB92DRAFT_1784274</name>
</gene>
<evidence type="ECO:0000256" key="1">
    <source>
        <dbReference type="SAM" id="MobiDB-lite"/>
    </source>
</evidence>
<organism evidence="2 3">
    <name type="scientific">Lactarius akahatsu</name>
    <dbReference type="NCBI Taxonomy" id="416441"/>
    <lineage>
        <taxon>Eukaryota</taxon>
        <taxon>Fungi</taxon>
        <taxon>Dikarya</taxon>
        <taxon>Basidiomycota</taxon>
        <taxon>Agaricomycotina</taxon>
        <taxon>Agaricomycetes</taxon>
        <taxon>Russulales</taxon>
        <taxon>Russulaceae</taxon>
        <taxon>Lactarius</taxon>
    </lineage>
</organism>
<comment type="caution">
    <text evidence="2">The sequence shown here is derived from an EMBL/GenBank/DDBJ whole genome shotgun (WGS) entry which is preliminary data.</text>
</comment>
<evidence type="ECO:0000313" key="3">
    <source>
        <dbReference type="Proteomes" id="UP001201163"/>
    </source>
</evidence>
<protein>
    <submittedName>
        <fullName evidence="2">Uncharacterized protein</fullName>
    </submittedName>
</protein>
<keyword evidence="3" id="KW-1185">Reference proteome</keyword>
<feature type="compositionally biased region" description="Polar residues" evidence="1">
    <location>
        <begin position="42"/>
        <end position="55"/>
    </location>
</feature>
<proteinExistence type="predicted"/>
<evidence type="ECO:0000313" key="2">
    <source>
        <dbReference type="EMBL" id="KAH8986496.1"/>
    </source>
</evidence>
<feature type="non-terminal residue" evidence="2">
    <location>
        <position position="264"/>
    </location>
</feature>